<dbReference type="InterPro" id="IPR050766">
    <property type="entry name" value="Bact_Lucif_Oxidored"/>
</dbReference>
<dbReference type="Gene3D" id="3.20.20.30">
    <property type="entry name" value="Luciferase-like domain"/>
    <property type="match status" value="1"/>
</dbReference>
<name>A0A6J4UBD5_9BACT</name>
<accession>A0A6J4UBD5</accession>
<keyword evidence="4" id="KW-0560">Oxidoreductase</keyword>
<dbReference type="GO" id="GO:0004497">
    <property type="term" value="F:monooxygenase activity"/>
    <property type="evidence" value="ECO:0007669"/>
    <property type="project" value="UniProtKB-KW"/>
</dbReference>
<protein>
    <recommendedName>
        <fullName evidence="2">Luciferase-like monooxygenase</fullName>
    </recommendedName>
</protein>
<dbReference type="InterPro" id="IPR011251">
    <property type="entry name" value="Luciferase-like_dom"/>
</dbReference>
<dbReference type="AlphaFoldDB" id="A0A6J4UBD5"/>
<evidence type="ECO:0000256" key="2">
    <source>
        <dbReference type="ARBA" id="ARBA00074555"/>
    </source>
</evidence>
<dbReference type="PANTHER" id="PTHR30137">
    <property type="entry name" value="LUCIFERASE-LIKE MONOOXYGENASE"/>
    <property type="match status" value="1"/>
</dbReference>
<comment type="similarity">
    <text evidence="1">To bacterial alkanal monooxygenase alpha and beta chains.</text>
</comment>
<evidence type="ECO:0000256" key="1">
    <source>
        <dbReference type="ARBA" id="ARBA00007789"/>
    </source>
</evidence>
<dbReference type="NCBIfam" id="TIGR03558">
    <property type="entry name" value="oxido_grp_1"/>
    <property type="match status" value="1"/>
</dbReference>
<gene>
    <name evidence="4" type="ORF">AVDCRST_MAG19-229</name>
</gene>
<keyword evidence="4" id="KW-0503">Monooxygenase</keyword>
<dbReference type="CDD" id="cd00347">
    <property type="entry name" value="Flavin_utilizing_monoxygenases"/>
    <property type="match status" value="1"/>
</dbReference>
<dbReference type="PANTHER" id="PTHR30137:SF6">
    <property type="entry name" value="LUCIFERASE-LIKE MONOOXYGENASE"/>
    <property type="match status" value="1"/>
</dbReference>
<dbReference type="FunFam" id="3.20.20.30:FF:000002">
    <property type="entry name" value="LLM class flavin-dependent oxidoreductase"/>
    <property type="match status" value="1"/>
</dbReference>
<proteinExistence type="predicted"/>
<dbReference type="GO" id="GO:0016705">
    <property type="term" value="F:oxidoreductase activity, acting on paired donors, with incorporation or reduction of molecular oxygen"/>
    <property type="evidence" value="ECO:0007669"/>
    <property type="project" value="InterPro"/>
</dbReference>
<dbReference type="SUPFAM" id="SSF51679">
    <property type="entry name" value="Bacterial luciferase-like"/>
    <property type="match status" value="1"/>
</dbReference>
<reference evidence="4" key="1">
    <citation type="submission" date="2020-02" db="EMBL/GenBank/DDBJ databases">
        <authorList>
            <person name="Meier V. D."/>
        </authorList>
    </citation>
    <scope>NUCLEOTIDE SEQUENCE</scope>
    <source>
        <strain evidence="4">AVDCRST_MAG19</strain>
    </source>
</reference>
<evidence type="ECO:0000259" key="3">
    <source>
        <dbReference type="Pfam" id="PF00296"/>
    </source>
</evidence>
<dbReference type="EMBL" id="CADCWL010000014">
    <property type="protein sequence ID" value="CAA9545855.1"/>
    <property type="molecule type" value="Genomic_DNA"/>
</dbReference>
<organism evidence="4">
    <name type="scientific">uncultured Thermomicrobiales bacterium</name>
    <dbReference type="NCBI Taxonomy" id="1645740"/>
    <lineage>
        <taxon>Bacteria</taxon>
        <taxon>Pseudomonadati</taxon>
        <taxon>Thermomicrobiota</taxon>
        <taxon>Thermomicrobia</taxon>
        <taxon>Thermomicrobiales</taxon>
        <taxon>environmental samples</taxon>
    </lineage>
</organism>
<dbReference type="GO" id="GO:0005829">
    <property type="term" value="C:cytosol"/>
    <property type="evidence" value="ECO:0007669"/>
    <property type="project" value="TreeGrafter"/>
</dbReference>
<feature type="domain" description="Luciferase-like" evidence="3">
    <location>
        <begin position="7"/>
        <end position="307"/>
    </location>
</feature>
<evidence type="ECO:0000313" key="4">
    <source>
        <dbReference type="EMBL" id="CAA9545855.1"/>
    </source>
</evidence>
<dbReference type="Pfam" id="PF00296">
    <property type="entry name" value="Bac_luciferase"/>
    <property type="match status" value="1"/>
</dbReference>
<dbReference type="InterPro" id="IPR019949">
    <property type="entry name" value="CmoO-like"/>
</dbReference>
<dbReference type="InterPro" id="IPR036661">
    <property type="entry name" value="Luciferase-like_sf"/>
</dbReference>
<sequence length="349" mass="37181">MPLPISFLDLTPIAAGLSPGEALANAVDLAMLADRLGYHRYWFAEHHNMAGLASGAPEVLIGHVAGRTARLRVGAGGVMLPNHAPLKIVETFRLLEALHPGRIDLGLGRAPGTDTLTAFAMRRSAEAMTADDYPEKLGELLAFDDEAFPADHPFRAVRAVPVDVKLPPLFLLGSSGFSAQLAAGAGLGFAFAAHINRAGAVPALHAYRDGFVPSQRYPEPSSILTVSVTVGETPEHARELSRVNDLLLLRLRSGRLGSYPSAAEARAHRFTDAERAALAAMPLNYLAGDPTEVHRQIDDLVVASGADEVMITTMLPDPEDRRRAVVELARAFAIGEPSPVPPVPELMAV</sequence>